<dbReference type="Pfam" id="PF02518">
    <property type="entry name" value="HATPase_c"/>
    <property type="match status" value="1"/>
</dbReference>
<evidence type="ECO:0000256" key="6">
    <source>
        <dbReference type="ARBA" id="ARBA00022777"/>
    </source>
</evidence>
<keyword evidence="10" id="KW-0472">Membrane</keyword>
<feature type="transmembrane region" description="Helical" evidence="10">
    <location>
        <begin position="21"/>
        <end position="42"/>
    </location>
</feature>
<keyword evidence="6 12" id="KW-0418">Kinase</keyword>
<dbReference type="RefSeq" id="WP_407031853.1">
    <property type="nucleotide sequence ID" value="NZ_JAQGEF010000013.1"/>
</dbReference>
<dbReference type="EMBL" id="JAQGEF010000013">
    <property type="protein sequence ID" value="MDA3615526.1"/>
    <property type="molecule type" value="Genomic_DNA"/>
</dbReference>
<dbReference type="InterPro" id="IPR011712">
    <property type="entry name" value="Sig_transdc_His_kin_sub3_dim/P"/>
</dbReference>
<dbReference type="InterPro" id="IPR003594">
    <property type="entry name" value="HATPase_dom"/>
</dbReference>
<evidence type="ECO:0000256" key="1">
    <source>
        <dbReference type="ARBA" id="ARBA00000085"/>
    </source>
</evidence>
<dbReference type="PANTHER" id="PTHR24421">
    <property type="entry name" value="NITRATE/NITRITE SENSOR PROTEIN NARX-RELATED"/>
    <property type="match status" value="1"/>
</dbReference>
<keyword evidence="8" id="KW-0902">Two-component regulatory system</keyword>
<evidence type="ECO:0000256" key="5">
    <source>
        <dbReference type="ARBA" id="ARBA00022741"/>
    </source>
</evidence>
<evidence type="ECO:0000256" key="8">
    <source>
        <dbReference type="ARBA" id="ARBA00023012"/>
    </source>
</evidence>
<proteinExistence type="predicted"/>
<accession>A0ABT4UL16</accession>
<reference evidence="12 13" key="1">
    <citation type="submission" date="2022-12" db="EMBL/GenBank/DDBJ databases">
        <title>Chitinophagaceae gen. sp. nov., a new member of the family Chitinophagaceae, isolated from soil in a chemical factory.</title>
        <authorList>
            <person name="Ke Z."/>
        </authorList>
    </citation>
    <scope>NUCLEOTIDE SEQUENCE [LARGE SCALE GENOMIC DNA]</scope>
    <source>
        <strain evidence="12 13">LY-5</strain>
    </source>
</reference>
<evidence type="ECO:0000256" key="9">
    <source>
        <dbReference type="SAM" id="Coils"/>
    </source>
</evidence>
<evidence type="ECO:0000256" key="10">
    <source>
        <dbReference type="SAM" id="Phobius"/>
    </source>
</evidence>
<dbReference type="Pfam" id="PF07730">
    <property type="entry name" value="HisKA_3"/>
    <property type="match status" value="1"/>
</dbReference>
<dbReference type="PANTHER" id="PTHR24421:SF10">
    <property type="entry name" value="NITRATE_NITRITE SENSOR PROTEIN NARQ"/>
    <property type="match status" value="1"/>
</dbReference>
<keyword evidence="13" id="KW-1185">Reference proteome</keyword>
<sequence>MLHLERKMANFGNMIKVGMKYKILIIKYLIHLSLLIVFNLFISVTGNANDKDSTLIQEYVKKGAGFLKVNTDSVVSYFNKSIYIATSKQSSKDSIIALYAIARAYSTVSDYFNAKNYWYKALELCNRTQLDPKREIQIYIRLADLYTETTGAKDSAALCYYIAEQKLNNSSFNDPNFNALINTRLAYYWLQLNNNPIKEDLENGRYYIDRVKKDSSRLNQNSQYELYFLEGFYHSVNIPPSKDSSRHYYLKYLENEDSLLLYNKIAAYINLSNACLELGYLEESNLYIQKLYALKPKMHPLLLSYFETLVVKLAFLKKNYSSTVKLGSQLIDQLKRDSILNITVLELYDFTAKAYDSIGLYKEASMFKSEYIKLSDSLFNIDRIQTASRLAVRSRMAEKDKEIAQKELALAHSEMAHKNKNFWIICIVITLISLIIISILTYINNRNKIKSQEKQMEINHLKDTVEGEENERKRLARELHDGLGGILTAIRIHFGLLTQKFDQLKEDKIYDENLKLIEEASNELRKTAHNLAPDLVTQHGLMYALESFCNRVASGTDINLSFQVIGEDSGNRSASVDLTIYRVIQELVHNIIKHSKASKALVQIQFINQDIIITVEDNGIGVPANILATSKGIGLQNIKSRVENINGSFSIQSKVNAGTSINIEIFN</sequence>
<feature type="transmembrane region" description="Helical" evidence="10">
    <location>
        <begin position="422"/>
        <end position="443"/>
    </location>
</feature>
<keyword evidence="5" id="KW-0547">Nucleotide-binding</keyword>
<dbReference type="SMART" id="SM00387">
    <property type="entry name" value="HATPase_c"/>
    <property type="match status" value="1"/>
</dbReference>
<dbReference type="InterPro" id="IPR050482">
    <property type="entry name" value="Sensor_HK_TwoCompSys"/>
</dbReference>
<dbReference type="SUPFAM" id="SSF55874">
    <property type="entry name" value="ATPase domain of HSP90 chaperone/DNA topoisomerase II/histidine kinase"/>
    <property type="match status" value="1"/>
</dbReference>
<evidence type="ECO:0000313" key="13">
    <source>
        <dbReference type="Proteomes" id="UP001210231"/>
    </source>
</evidence>
<organism evidence="12 13">
    <name type="scientific">Polluticaenibacter yanchengensis</name>
    <dbReference type="NCBI Taxonomy" id="3014562"/>
    <lineage>
        <taxon>Bacteria</taxon>
        <taxon>Pseudomonadati</taxon>
        <taxon>Bacteroidota</taxon>
        <taxon>Chitinophagia</taxon>
        <taxon>Chitinophagales</taxon>
        <taxon>Chitinophagaceae</taxon>
        <taxon>Polluticaenibacter</taxon>
    </lineage>
</organism>
<keyword evidence="9" id="KW-0175">Coiled coil</keyword>
<evidence type="ECO:0000256" key="7">
    <source>
        <dbReference type="ARBA" id="ARBA00022840"/>
    </source>
</evidence>
<dbReference type="Proteomes" id="UP001210231">
    <property type="component" value="Unassembled WGS sequence"/>
</dbReference>
<gene>
    <name evidence="12" type="ORF">O3P16_11965</name>
</gene>
<evidence type="ECO:0000259" key="11">
    <source>
        <dbReference type="PROSITE" id="PS50109"/>
    </source>
</evidence>
<keyword evidence="4" id="KW-0808">Transferase</keyword>
<evidence type="ECO:0000256" key="2">
    <source>
        <dbReference type="ARBA" id="ARBA00012438"/>
    </source>
</evidence>
<dbReference type="Gene3D" id="1.20.5.1930">
    <property type="match status" value="1"/>
</dbReference>
<keyword evidence="3" id="KW-0597">Phosphoprotein</keyword>
<evidence type="ECO:0000256" key="3">
    <source>
        <dbReference type="ARBA" id="ARBA00022553"/>
    </source>
</evidence>
<dbReference type="InterPro" id="IPR011990">
    <property type="entry name" value="TPR-like_helical_dom_sf"/>
</dbReference>
<evidence type="ECO:0000313" key="12">
    <source>
        <dbReference type="EMBL" id="MDA3615526.1"/>
    </source>
</evidence>
<keyword evidence="7" id="KW-0067">ATP-binding</keyword>
<dbReference type="EC" id="2.7.13.3" evidence="2"/>
<comment type="caution">
    <text evidence="12">The sequence shown here is derived from an EMBL/GenBank/DDBJ whole genome shotgun (WGS) entry which is preliminary data.</text>
</comment>
<dbReference type="Gene3D" id="3.30.565.10">
    <property type="entry name" value="Histidine kinase-like ATPase, C-terminal domain"/>
    <property type="match status" value="1"/>
</dbReference>
<keyword evidence="10" id="KW-1133">Transmembrane helix</keyword>
<keyword evidence="10" id="KW-0812">Transmembrane</keyword>
<dbReference type="InterPro" id="IPR005467">
    <property type="entry name" value="His_kinase_dom"/>
</dbReference>
<dbReference type="CDD" id="cd16917">
    <property type="entry name" value="HATPase_UhpB-NarQ-NarX-like"/>
    <property type="match status" value="1"/>
</dbReference>
<feature type="coiled-coil region" evidence="9">
    <location>
        <begin position="451"/>
        <end position="478"/>
    </location>
</feature>
<evidence type="ECO:0000256" key="4">
    <source>
        <dbReference type="ARBA" id="ARBA00022679"/>
    </source>
</evidence>
<protein>
    <recommendedName>
        <fullName evidence="2">histidine kinase</fullName>
        <ecNumber evidence="2">2.7.13.3</ecNumber>
    </recommendedName>
</protein>
<dbReference type="GO" id="GO:0016301">
    <property type="term" value="F:kinase activity"/>
    <property type="evidence" value="ECO:0007669"/>
    <property type="project" value="UniProtKB-KW"/>
</dbReference>
<dbReference type="PROSITE" id="PS50109">
    <property type="entry name" value="HIS_KIN"/>
    <property type="match status" value="1"/>
</dbReference>
<comment type="catalytic activity">
    <reaction evidence="1">
        <text>ATP + protein L-histidine = ADP + protein N-phospho-L-histidine.</text>
        <dbReference type="EC" id="2.7.13.3"/>
    </reaction>
</comment>
<dbReference type="InterPro" id="IPR036890">
    <property type="entry name" value="HATPase_C_sf"/>
</dbReference>
<name>A0ABT4UL16_9BACT</name>
<dbReference type="Gene3D" id="1.25.40.10">
    <property type="entry name" value="Tetratricopeptide repeat domain"/>
    <property type="match status" value="1"/>
</dbReference>
<feature type="domain" description="Histidine kinase" evidence="11">
    <location>
        <begin position="474"/>
        <end position="667"/>
    </location>
</feature>